<dbReference type="InterPro" id="IPR045147">
    <property type="entry name" value="ARI3A/B/C"/>
</dbReference>
<feature type="region of interest" description="Disordered" evidence="6">
    <location>
        <begin position="1"/>
        <end position="92"/>
    </location>
</feature>
<proteinExistence type="predicted"/>
<dbReference type="PANTHER" id="PTHR15348">
    <property type="entry name" value="AT-RICH INTERACTIVE DOMAIN-CONTAINING PROTEIN ARID DOMAIN- CONTAINING PROTEIN DEAD RINGER PROTEIN B-CELL REGULATOR OF IGH TRANSCRIPTION BRIGHT"/>
    <property type="match status" value="1"/>
</dbReference>
<dbReference type="EMBL" id="HG994593">
    <property type="protein sequence ID" value="CAF2839923.1"/>
    <property type="molecule type" value="Genomic_DNA"/>
</dbReference>
<dbReference type="GO" id="GO:0005634">
    <property type="term" value="C:nucleus"/>
    <property type="evidence" value="ECO:0007669"/>
    <property type="project" value="UniProtKB-SubCell"/>
</dbReference>
<feature type="compositionally biased region" description="Pro residues" evidence="6">
    <location>
        <begin position="120"/>
        <end position="136"/>
    </location>
</feature>
<comment type="subcellular location">
    <subcellularLocation>
        <location evidence="1">Nucleus</location>
    </subcellularLocation>
</comment>
<dbReference type="Gene3D" id="1.10.150.60">
    <property type="entry name" value="ARID DNA-binding domain"/>
    <property type="match status" value="1"/>
</dbReference>
<organism evidence="7 8">
    <name type="scientific">Lepeophtheirus salmonis</name>
    <name type="common">Salmon louse</name>
    <name type="synonym">Caligus salmonis</name>
    <dbReference type="NCBI Taxonomy" id="72036"/>
    <lineage>
        <taxon>Eukaryota</taxon>
        <taxon>Metazoa</taxon>
        <taxon>Ecdysozoa</taxon>
        <taxon>Arthropoda</taxon>
        <taxon>Crustacea</taxon>
        <taxon>Multicrustacea</taxon>
        <taxon>Hexanauplia</taxon>
        <taxon>Copepoda</taxon>
        <taxon>Siphonostomatoida</taxon>
        <taxon>Caligidae</taxon>
        <taxon>Lepeophtheirus</taxon>
    </lineage>
</organism>
<dbReference type="Proteomes" id="UP000675881">
    <property type="component" value="Chromosome 14"/>
</dbReference>
<keyword evidence="5" id="KW-0539">Nucleus</keyword>
<keyword evidence="2" id="KW-0805">Transcription regulation</keyword>
<feature type="region of interest" description="Disordered" evidence="6">
    <location>
        <begin position="453"/>
        <end position="585"/>
    </location>
</feature>
<feature type="compositionally biased region" description="Polar residues" evidence="6">
    <location>
        <begin position="142"/>
        <end position="172"/>
    </location>
</feature>
<dbReference type="PROSITE" id="PS51486">
    <property type="entry name" value="REKLES"/>
    <property type="match status" value="1"/>
</dbReference>
<evidence type="ECO:0000256" key="6">
    <source>
        <dbReference type="SAM" id="MobiDB-lite"/>
    </source>
</evidence>
<name>A0A7R8CJB8_LEPSM</name>
<dbReference type="FunFam" id="1.10.150.60:FF:000007">
    <property type="entry name" value="AT-rich interactive domain-containing protein 3C"/>
    <property type="match status" value="1"/>
</dbReference>
<feature type="compositionally biased region" description="Basic residues" evidence="6">
    <location>
        <begin position="511"/>
        <end position="526"/>
    </location>
</feature>
<evidence type="ECO:0000256" key="1">
    <source>
        <dbReference type="ARBA" id="ARBA00004123"/>
    </source>
</evidence>
<evidence type="ECO:0000256" key="2">
    <source>
        <dbReference type="ARBA" id="ARBA00023015"/>
    </source>
</evidence>
<gene>
    <name evidence="7" type="ORF">LSAA_4805</name>
</gene>
<feature type="region of interest" description="Disordered" evidence="6">
    <location>
        <begin position="119"/>
        <end position="172"/>
    </location>
</feature>
<dbReference type="PANTHER" id="PTHR15348:SF0">
    <property type="entry name" value="PROTEIN DEAD RINGER"/>
    <property type="match status" value="1"/>
</dbReference>
<dbReference type="SUPFAM" id="SSF46774">
    <property type="entry name" value="ARID-like"/>
    <property type="match status" value="1"/>
</dbReference>
<protein>
    <submittedName>
        <fullName evidence="7">Protein dead ringer,AT-rich interactive domain-containing protein 3A,AT-rich interactive domain-containing protein 3B,Protein dead ringer homolog,AT-rich interactive domain-containing protein 3C</fullName>
    </submittedName>
</protein>
<dbReference type="InterPro" id="IPR023334">
    <property type="entry name" value="REKLES_domain"/>
</dbReference>
<dbReference type="GO" id="GO:0006357">
    <property type="term" value="P:regulation of transcription by RNA polymerase II"/>
    <property type="evidence" value="ECO:0007669"/>
    <property type="project" value="InterPro"/>
</dbReference>
<evidence type="ECO:0000256" key="5">
    <source>
        <dbReference type="ARBA" id="ARBA00023242"/>
    </source>
</evidence>
<feature type="compositionally biased region" description="Basic and acidic residues" evidence="6">
    <location>
        <begin position="59"/>
        <end position="80"/>
    </location>
</feature>
<evidence type="ECO:0000256" key="4">
    <source>
        <dbReference type="ARBA" id="ARBA00023163"/>
    </source>
</evidence>
<keyword evidence="4" id="KW-0804">Transcription</keyword>
<evidence type="ECO:0000256" key="3">
    <source>
        <dbReference type="ARBA" id="ARBA00023125"/>
    </source>
</evidence>
<dbReference type="PROSITE" id="PS51011">
    <property type="entry name" value="ARID"/>
    <property type="match status" value="1"/>
</dbReference>
<dbReference type="GO" id="GO:0003677">
    <property type="term" value="F:DNA binding"/>
    <property type="evidence" value="ECO:0007669"/>
    <property type="project" value="UniProtKB-KW"/>
</dbReference>
<accession>A0A7R8CJB8</accession>
<keyword evidence="8" id="KW-1185">Reference proteome</keyword>
<feature type="compositionally biased region" description="Basic and acidic residues" evidence="6">
    <location>
        <begin position="478"/>
        <end position="493"/>
    </location>
</feature>
<dbReference type="Pfam" id="PF01388">
    <property type="entry name" value="ARID"/>
    <property type="match status" value="1"/>
</dbReference>
<keyword evidence="3" id="KW-0238">DNA-binding</keyword>
<dbReference type="InterPro" id="IPR001606">
    <property type="entry name" value="ARID_dom"/>
</dbReference>
<dbReference type="SMART" id="SM00501">
    <property type="entry name" value="BRIGHT"/>
    <property type="match status" value="1"/>
</dbReference>
<reference evidence="7" key="1">
    <citation type="submission" date="2021-02" db="EMBL/GenBank/DDBJ databases">
        <authorList>
            <person name="Bekaert M."/>
        </authorList>
    </citation>
    <scope>NUCLEOTIDE SEQUENCE</scope>
    <source>
        <strain evidence="7">IoA-00</strain>
    </source>
</reference>
<feature type="compositionally biased region" description="Basic and acidic residues" evidence="6">
    <location>
        <begin position="527"/>
        <end position="556"/>
    </location>
</feature>
<evidence type="ECO:0000313" key="7">
    <source>
        <dbReference type="EMBL" id="CAF2839923.1"/>
    </source>
</evidence>
<dbReference type="OrthoDB" id="10044343at2759"/>
<evidence type="ECO:0000313" key="8">
    <source>
        <dbReference type="Proteomes" id="UP000675881"/>
    </source>
</evidence>
<sequence>METLGAAATQLGAYMQQNRLDKRHQSGDEDPVSETEMSRDGDSPDTLSRVPPSDVDPDTLDKLRRQEREEREEIEKELRAQDNNVNKGGVPPLPLGLEGLEAFRRQYLASPLSNLTRMPPGFPGLIPPPPPIPQTPPERVLQETSYKSSSANTPNSSQHSTPSSEFSSQQNWSFEEQFKQGASLGEAGVAESLPIPLLFNHRQQIDDFFIKGLHCEALRMNDDPKRKEFLDDLFSFMQKRGTPINRLPIMAKQVLDLYELYNLVCARGGLVEVINKKQWQEIIKGLNLPSSITSAAFTLRTQYTKYIYPYECENKKLSHPNELQCAIEGNRREGRRSGYESYNMFSPPHHNNRSPSMPLPPTSLGPHLSASMRPNFNGSMFPGSLGMELRMIILIINKKNQQFFLSRKSGGKSSPPSGGSPLNALEMTRLALFKMYNQAGAAGLPGHAGLSHPAMPPFIPEQISAPPHNSNSGIGGGGHDHVSRRKSADESRRSPLRVAAPRDEDEDQHNHHSSSSHHPQLHRSHSSRMDEDRTTAAEDSRVSPPPVKRERTEASVDTRQSPPVGGGSGSVGGANIKIANRGDNSDSSLVVSLEINSVMYQGVLFAQPKSSNDNSERKESQISE</sequence>
<dbReference type="SMART" id="SM01014">
    <property type="entry name" value="ARID"/>
    <property type="match status" value="1"/>
</dbReference>
<dbReference type="AlphaFoldDB" id="A0A7R8CJB8"/>
<dbReference type="InterPro" id="IPR036431">
    <property type="entry name" value="ARID_dom_sf"/>
</dbReference>